<organism evidence="2 3">
    <name type="scientific">Pseudocercospora eumusae</name>
    <dbReference type="NCBI Taxonomy" id="321146"/>
    <lineage>
        <taxon>Eukaryota</taxon>
        <taxon>Fungi</taxon>
        <taxon>Dikarya</taxon>
        <taxon>Ascomycota</taxon>
        <taxon>Pezizomycotina</taxon>
        <taxon>Dothideomycetes</taxon>
        <taxon>Dothideomycetidae</taxon>
        <taxon>Mycosphaerellales</taxon>
        <taxon>Mycosphaerellaceae</taxon>
        <taxon>Pseudocercospora</taxon>
    </lineage>
</organism>
<gene>
    <name evidence="2" type="ORF">AC578_9599</name>
</gene>
<comment type="caution">
    <text evidence="2">The sequence shown here is derived from an EMBL/GenBank/DDBJ whole genome shotgun (WGS) entry which is preliminary data.</text>
</comment>
<dbReference type="EMBL" id="LFZN01000234">
    <property type="protein sequence ID" value="KXS95076.1"/>
    <property type="molecule type" value="Genomic_DNA"/>
</dbReference>
<feature type="compositionally biased region" description="Basic and acidic residues" evidence="1">
    <location>
        <begin position="57"/>
        <end position="66"/>
    </location>
</feature>
<accession>A0A139GY00</accession>
<sequence length="66" mass="7324">MPAPSDRKEDRSKKAAPPKEPKSQAWGGTWPPKTEDTLGGMGAQFETQRKKAATSRQETHDCRTRA</sequence>
<evidence type="ECO:0000313" key="2">
    <source>
        <dbReference type="EMBL" id="KXS95076.1"/>
    </source>
</evidence>
<dbReference type="AlphaFoldDB" id="A0A139GY00"/>
<dbReference type="OrthoDB" id="10490433at2759"/>
<feature type="compositionally biased region" description="Basic and acidic residues" evidence="1">
    <location>
        <begin position="1"/>
        <end position="22"/>
    </location>
</feature>
<dbReference type="Proteomes" id="UP000070133">
    <property type="component" value="Unassembled WGS sequence"/>
</dbReference>
<proteinExistence type="predicted"/>
<keyword evidence="3" id="KW-1185">Reference proteome</keyword>
<evidence type="ECO:0000313" key="3">
    <source>
        <dbReference type="Proteomes" id="UP000070133"/>
    </source>
</evidence>
<protein>
    <submittedName>
        <fullName evidence="2">Uncharacterized protein</fullName>
    </submittedName>
</protein>
<evidence type="ECO:0000256" key="1">
    <source>
        <dbReference type="SAM" id="MobiDB-lite"/>
    </source>
</evidence>
<reference evidence="2 3" key="1">
    <citation type="submission" date="2015-07" db="EMBL/GenBank/DDBJ databases">
        <title>Comparative genomics of the Sigatoka disease complex on banana suggests a link between parallel evolutionary changes in Pseudocercospora fijiensis and Pseudocercospora eumusae and increased virulence on the banana host.</title>
        <authorList>
            <person name="Chang T.-C."/>
            <person name="Salvucci A."/>
            <person name="Crous P.W."/>
            <person name="Stergiopoulos I."/>
        </authorList>
    </citation>
    <scope>NUCLEOTIDE SEQUENCE [LARGE SCALE GENOMIC DNA]</scope>
    <source>
        <strain evidence="2 3">CBS 114824</strain>
    </source>
</reference>
<feature type="region of interest" description="Disordered" evidence="1">
    <location>
        <begin position="1"/>
        <end position="66"/>
    </location>
</feature>
<name>A0A139GY00_9PEZI</name>